<keyword evidence="7 16" id="KW-0732">Signal</keyword>
<evidence type="ECO:0000313" key="19">
    <source>
        <dbReference type="Proteomes" id="UP000008888"/>
    </source>
</evidence>
<organism evidence="18 19">
    <name type="scientific">Methylomonas methanica (strain DSM 25384 / MC09)</name>
    <dbReference type="NCBI Taxonomy" id="857087"/>
    <lineage>
        <taxon>Bacteria</taxon>
        <taxon>Pseudomonadati</taxon>
        <taxon>Pseudomonadota</taxon>
        <taxon>Gammaproteobacteria</taxon>
        <taxon>Methylococcales</taxon>
        <taxon>Methylococcaceae</taxon>
        <taxon>Methylomonas</taxon>
    </lineage>
</organism>
<protein>
    <submittedName>
        <fullName evidence="18">TonB-dependent siderophore receptor</fullName>
    </submittedName>
</protein>
<evidence type="ECO:0000256" key="3">
    <source>
        <dbReference type="ARBA" id="ARBA00022448"/>
    </source>
</evidence>
<dbReference type="InterPro" id="IPR011662">
    <property type="entry name" value="Secretin/TonB_short_N"/>
</dbReference>
<keyword evidence="19" id="KW-1185">Reference proteome</keyword>
<reference evidence="19" key="3">
    <citation type="submission" date="2011-05" db="EMBL/GenBank/DDBJ databases">
        <title>Complete sequence of Methylomonas methanica MC09.</title>
        <authorList>
            <consortium name="US DOE Joint Genome Institute"/>
            <person name="Lucas S."/>
            <person name="Han J."/>
            <person name="Lapidus A."/>
            <person name="Cheng J.-F."/>
            <person name="Goodwin L."/>
            <person name="Pitluck S."/>
            <person name="Peters L."/>
            <person name="Mikhailova N."/>
            <person name="Teshima H."/>
            <person name="Han C."/>
            <person name="Tapia R."/>
            <person name="Land M."/>
            <person name="Hauser L."/>
            <person name="Kyrpides N."/>
            <person name="Ivanova N."/>
            <person name="Pagani I."/>
            <person name="Stein L."/>
            <person name="Woyke T."/>
        </authorList>
    </citation>
    <scope>NUCLEOTIDE SEQUENCE [LARGE SCALE GENOMIC DNA]</scope>
    <source>
        <strain evidence="19">MC09</strain>
    </source>
</reference>
<dbReference type="STRING" id="857087.Metme_2899"/>
<dbReference type="GO" id="GO:0015891">
    <property type="term" value="P:siderophore transport"/>
    <property type="evidence" value="ECO:0007669"/>
    <property type="project" value="InterPro"/>
</dbReference>
<evidence type="ECO:0000256" key="11">
    <source>
        <dbReference type="ARBA" id="ARBA00023136"/>
    </source>
</evidence>
<dbReference type="GO" id="GO:0015344">
    <property type="term" value="F:siderophore uptake transmembrane transporter activity"/>
    <property type="evidence" value="ECO:0007669"/>
    <property type="project" value="TreeGrafter"/>
</dbReference>
<dbReference type="Gene3D" id="2.40.170.20">
    <property type="entry name" value="TonB-dependent receptor, beta-barrel domain"/>
    <property type="match status" value="1"/>
</dbReference>
<keyword evidence="3 14" id="KW-0813">Transport</keyword>
<evidence type="ECO:0000256" key="2">
    <source>
        <dbReference type="ARBA" id="ARBA00009810"/>
    </source>
</evidence>
<dbReference type="Gene3D" id="3.55.50.30">
    <property type="match status" value="1"/>
</dbReference>
<evidence type="ECO:0000256" key="16">
    <source>
        <dbReference type="SAM" id="SignalP"/>
    </source>
</evidence>
<dbReference type="FunFam" id="2.40.170.20:FF:000005">
    <property type="entry name" value="TonB-dependent siderophore receptor"/>
    <property type="match status" value="1"/>
</dbReference>
<dbReference type="NCBIfam" id="TIGR01783">
    <property type="entry name" value="TonB-siderophor"/>
    <property type="match status" value="1"/>
</dbReference>
<dbReference type="Pfam" id="PF07715">
    <property type="entry name" value="Plug"/>
    <property type="match status" value="1"/>
</dbReference>
<dbReference type="PANTHER" id="PTHR32552:SF68">
    <property type="entry name" value="FERRICHROME OUTER MEMBRANE TRANSPORTER_PHAGE RECEPTOR"/>
    <property type="match status" value="1"/>
</dbReference>
<reference evidence="18 19" key="1">
    <citation type="journal article" date="2011" name="J. Bacteriol.">
        <title>Complete Genome Sequence of the Aerobic Marine Methanotroph Methylomonas methanica MC09.</title>
        <authorList>
            <person name="Boden R."/>
            <person name="Cunliffe M."/>
            <person name="Scanlan J."/>
            <person name="Moussard H."/>
            <person name="Kits K.D."/>
            <person name="Klotz M.G."/>
            <person name="Jetten M.S."/>
            <person name="Vuilleumier S."/>
            <person name="Han J."/>
            <person name="Peters L."/>
            <person name="Mikhailova N."/>
            <person name="Teshima H."/>
            <person name="Tapia R."/>
            <person name="Kyrpides N."/>
            <person name="Ivanova N."/>
            <person name="Pagani I."/>
            <person name="Cheng J.F."/>
            <person name="Goodwin L."/>
            <person name="Han C."/>
            <person name="Hauser L."/>
            <person name="Land M.L."/>
            <person name="Lapidus A."/>
            <person name="Lucas S."/>
            <person name="Pitluck S."/>
            <person name="Woyke T."/>
            <person name="Stein L."/>
            <person name="Murrell J.C."/>
        </authorList>
    </citation>
    <scope>NUCLEOTIDE SEQUENCE [LARGE SCALE GENOMIC DNA]</scope>
    <source>
        <strain evidence="18 19">MC09</strain>
    </source>
</reference>
<feature type="signal peptide" evidence="16">
    <location>
        <begin position="1"/>
        <end position="22"/>
    </location>
</feature>
<dbReference type="GO" id="GO:0009279">
    <property type="term" value="C:cell outer membrane"/>
    <property type="evidence" value="ECO:0007669"/>
    <property type="project" value="UniProtKB-SubCell"/>
</dbReference>
<proteinExistence type="inferred from homology"/>
<dbReference type="InterPro" id="IPR010105">
    <property type="entry name" value="TonB_sidphr_rcpt"/>
</dbReference>
<evidence type="ECO:0000256" key="1">
    <source>
        <dbReference type="ARBA" id="ARBA00004571"/>
    </source>
</evidence>
<evidence type="ECO:0000256" key="10">
    <source>
        <dbReference type="ARBA" id="ARBA00023077"/>
    </source>
</evidence>
<evidence type="ECO:0000256" key="5">
    <source>
        <dbReference type="ARBA" id="ARBA00022496"/>
    </source>
</evidence>
<dbReference type="HOGENOM" id="CLU_008287_9_4_6"/>
<dbReference type="Proteomes" id="UP000008888">
    <property type="component" value="Chromosome"/>
</dbReference>
<dbReference type="eggNOG" id="COG4773">
    <property type="taxonomic scope" value="Bacteria"/>
</dbReference>
<keyword evidence="5" id="KW-0410">Iron transport</keyword>
<evidence type="ECO:0000256" key="12">
    <source>
        <dbReference type="ARBA" id="ARBA00023170"/>
    </source>
</evidence>
<evidence type="ECO:0000313" key="18">
    <source>
        <dbReference type="EMBL" id="AEG01279.1"/>
    </source>
</evidence>
<dbReference type="KEGG" id="mmt:Metme_2899"/>
<dbReference type="InterPro" id="IPR012910">
    <property type="entry name" value="Plug_dom"/>
</dbReference>
<dbReference type="OrthoDB" id="127311at2"/>
<dbReference type="SMART" id="SM00965">
    <property type="entry name" value="STN"/>
    <property type="match status" value="1"/>
</dbReference>
<dbReference type="InterPro" id="IPR036942">
    <property type="entry name" value="Beta-barrel_TonB_sf"/>
</dbReference>
<keyword evidence="6 14" id="KW-0812">Transmembrane</keyword>
<dbReference type="InterPro" id="IPR000531">
    <property type="entry name" value="Beta-barrel_TonB"/>
</dbReference>
<evidence type="ECO:0000256" key="13">
    <source>
        <dbReference type="ARBA" id="ARBA00023237"/>
    </source>
</evidence>
<dbReference type="AlphaFoldDB" id="G0A123"/>
<dbReference type="Pfam" id="PF07660">
    <property type="entry name" value="STN"/>
    <property type="match status" value="1"/>
</dbReference>
<evidence type="ECO:0000256" key="8">
    <source>
        <dbReference type="ARBA" id="ARBA00023004"/>
    </source>
</evidence>
<dbReference type="GO" id="GO:0038023">
    <property type="term" value="F:signaling receptor activity"/>
    <property type="evidence" value="ECO:0007669"/>
    <property type="project" value="InterPro"/>
</dbReference>
<keyword evidence="12 18" id="KW-0675">Receptor</keyword>
<gene>
    <name evidence="18" type="ordered locus">Metme_2899</name>
</gene>
<keyword evidence="13 14" id="KW-0998">Cell outer membrane</keyword>
<dbReference type="PROSITE" id="PS52016">
    <property type="entry name" value="TONB_DEPENDENT_REC_3"/>
    <property type="match status" value="1"/>
</dbReference>
<dbReference type="PANTHER" id="PTHR32552">
    <property type="entry name" value="FERRICHROME IRON RECEPTOR-RELATED"/>
    <property type="match status" value="1"/>
</dbReference>
<keyword evidence="11 14" id="KW-0472">Membrane</keyword>
<comment type="similarity">
    <text evidence="2 14 15">Belongs to the TonB-dependent receptor family.</text>
</comment>
<dbReference type="FunFam" id="2.170.130.10:FF:000001">
    <property type="entry name" value="Catecholate siderophore TonB-dependent receptor"/>
    <property type="match status" value="1"/>
</dbReference>
<dbReference type="CDD" id="cd01347">
    <property type="entry name" value="ligand_gated_channel"/>
    <property type="match status" value="1"/>
</dbReference>
<sequence length="796" mass="87932">MNPLRHLLAAAPFAVCVVSAQAEEQTYNFNIPAQSLAAALDALAAQTRVKPFYSDPVVAGKISRTVSGRMTATQALQQLLVGTGLSFKLNGDNAVAITPPDAGSATTMPAVTVTGKNVYEATDPYNLDYARPNASTATKTDTPIMETPINIQVVPHAVIQDQQGIQIGDAIKNVSGTFQGFTFGGFSEEFMIRGFNTQYANYLDGFRWNTARIPLANIERIEVVKGAAANLYGRIQPGGMINAVTKRPQATPYYALEQRFGSYDLYQTLADATGAINDDGSLMYRLNFEYLDKKSFRDFDFKDRVFLAPSLTWKISDRTQLDFDFIYSDENSLEDHGVVASATTRRPVNIPISRFLGEPELDKSRTTLYSTAITLNHSFSENWSINAKFNYLKRDVIDQQHAAPGGVLNETTGLLRRNFFGGPAEANSYGGTVNINGKFSTWGLKHSALVGWDYYGWNQAIDSWRLRPVAVGGVVNPINIFNPLYGQSGVNLASTPKNFFADERDSWNGVYFQDQITLFEKLHILGGGRYDWALNGRGFSENSFKNATANFSNVESQKFSPRVGLLYQPWDWLSIYGNYVESLGAANTGIGVDGQIIQPETAEQYEIGFKTEFFDKRLISSFAFYQLTKQNMSVPIVGTGFSQAIGEAQSKGFEFDISGKVSEGLHLIASYAYTDAVIRKGTNSGNRLWNVPHNGGSFWAKYDLQQETLRGLTLGAGVFFQDQREGDMANSFELPGYARVDALIKYKLPIASAKTTFQLNVENLLDHQYYAGTANDKSFINPGAPRTFIGSIRVEF</sequence>
<evidence type="ECO:0000256" key="6">
    <source>
        <dbReference type="ARBA" id="ARBA00022692"/>
    </source>
</evidence>
<evidence type="ECO:0000256" key="15">
    <source>
        <dbReference type="RuleBase" id="RU003357"/>
    </source>
</evidence>
<dbReference type="SUPFAM" id="SSF56935">
    <property type="entry name" value="Porins"/>
    <property type="match status" value="1"/>
</dbReference>
<evidence type="ECO:0000256" key="7">
    <source>
        <dbReference type="ARBA" id="ARBA00022729"/>
    </source>
</evidence>
<keyword evidence="8" id="KW-0408">Iron</keyword>
<accession>G0A123</accession>
<dbReference type="InterPro" id="IPR037066">
    <property type="entry name" value="Plug_dom_sf"/>
</dbReference>
<feature type="chain" id="PRO_5003396299" evidence="16">
    <location>
        <begin position="23"/>
        <end position="796"/>
    </location>
</feature>
<dbReference type="EMBL" id="CP002738">
    <property type="protein sequence ID" value="AEG01279.1"/>
    <property type="molecule type" value="Genomic_DNA"/>
</dbReference>
<feature type="domain" description="Secretin/TonB short N-terminal" evidence="17">
    <location>
        <begin position="50"/>
        <end position="100"/>
    </location>
</feature>
<name>G0A123_METMM</name>
<keyword evidence="10 15" id="KW-0798">TonB box</keyword>
<dbReference type="Gene3D" id="2.170.130.10">
    <property type="entry name" value="TonB-dependent receptor, plug domain"/>
    <property type="match status" value="1"/>
</dbReference>
<keyword evidence="4 14" id="KW-1134">Transmembrane beta strand</keyword>
<dbReference type="Pfam" id="PF00593">
    <property type="entry name" value="TonB_dep_Rec_b-barrel"/>
    <property type="match status" value="1"/>
</dbReference>
<evidence type="ECO:0000256" key="9">
    <source>
        <dbReference type="ARBA" id="ARBA00023065"/>
    </source>
</evidence>
<dbReference type="InterPro" id="IPR039426">
    <property type="entry name" value="TonB-dep_rcpt-like"/>
</dbReference>
<reference key="2">
    <citation type="submission" date="2011-05" db="EMBL/GenBank/DDBJ databases">
        <title>Complete genome sequence of the aerobic marine methanotroph Methylomonas methanica MC09.</title>
        <authorList>
            <person name="Boden R."/>
            <person name="Cunliffe M."/>
            <person name="Scanlan J."/>
            <person name="Moussard H."/>
            <person name="Kits K.D."/>
            <person name="Klotz M."/>
            <person name="Jetten M."/>
            <person name="Vuilleumier S."/>
            <person name="Han J."/>
            <person name="Peters L."/>
            <person name="Mikhailova N."/>
            <person name="Teshima H."/>
            <person name="Tapia R."/>
            <person name="Kyrpides N."/>
            <person name="Ivanova N."/>
            <person name="Pagani I."/>
            <person name="Cheng J.-F."/>
            <person name="Goodwin L."/>
            <person name="Han C."/>
            <person name="Hauser L."/>
            <person name="Land M."/>
            <person name="Lapidus A."/>
            <person name="Lucas S."/>
            <person name="Pitluck S."/>
            <person name="Woyke T."/>
            <person name="Stein L.Y."/>
            <person name="Murrell C."/>
        </authorList>
    </citation>
    <scope>NUCLEOTIDE SEQUENCE</scope>
    <source>
        <strain>MC09</strain>
    </source>
</reference>
<evidence type="ECO:0000256" key="4">
    <source>
        <dbReference type="ARBA" id="ARBA00022452"/>
    </source>
</evidence>
<evidence type="ECO:0000259" key="17">
    <source>
        <dbReference type="SMART" id="SM00965"/>
    </source>
</evidence>
<comment type="subcellular location">
    <subcellularLocation>
        <location evidence="1 14">Cell outer membrane</location>
        <topology evidence="1 14">Multi-pass membrane protein</topology>
    </subcellularLocation>
</comment>
<evidence type="ECO:0000256" key="14">
    <source>
        <dbReference type="PROSITE-ProRule" id="PRU01360"/>
    </source>
</evidence>
<keyword evidence="9" id="KW-0406">Ion transport</keyword>